<reference evidence="2" key="1">
    <citation type="journal article" date="2021" name="PeerJ">
        <title>Extensive microbial diversity within the chicken gut microbiome revealed by metagenomics and culture.</title>
        <authorList>
            <person name="Gilroy R."/>
            <person name="Ravi A."/>
            <person name="Getino M."/>
            <person name="Pursley I."/>
            <person name="Horton D.L."/>
            <person name="Alikhan N.F."/>
            <person name="Baker D."/>
            <person name="Gharbi K."/>
            <person name="Hall N."/>
            <person name="Watson M."/>
            <person name="Adriaenssens E.M."/>
            <person name="Foster-Nyarko E."/>
            <person name="Jarju S."/>
            <person name="Secka A."/>
            <person name="Antonio M."/>
            <person name="Oren A."/>
            <person name="Chaudhuri R.R."/>
            <person name="La Ragione R."/>
            <person name="Hildebrand F."/>
            <person name="Pallen M.J."/>
        </authorList>
    </citation>
    <scope>NUCLEOTIDE SEQUENCE</scope>
    <source>
        <strain evidence="2">CHK178-16964</strain>
    </source>
</reference>
<evidence type="ECO:0000259" key="1">
    <source>
        <dbReference type="Pfam" id="PF04389"/>
    </source>
</evidence>
<name>A0A9D2HKR4_9FIRM</name>
<protein>
    <submittedName>
        <fullName evidence="2">Zn-dependent exopeptidase M28</fullName>
    </submittedName>
</protein>
<evidence type="ECO:0000313" key="3">
    <source>
        <dbReference type="Proteomes" id="UP000823900"/>
    </source>
</evidence>
<organism evidence="2 3">
    <name type="scientific">Candidatus Lachnoclostridium stercoravium</name>
    <dbReference type="NCBI Taxonomy" id="2838633"/>
    <lineage>
        <taxon>Bacteria</taxon>
        <taxon>Bacillati</taxon>
        <taxon>Bacillota</taxon>
        <taxon>Clostridia</taxon>
        <taxon>Lachnospirales</taxon>
        <taxon>Lachnospiraceae</taxon>
    </lineage>
</organism>
<dbReference type="InterPro" id="IPR045175">
    <property type="entry name" value="M28_fam"/>
</dbReference>
<dbReference type="Gene3D" id="3.40.630.10">
    <property type="entry name" value="Zn peptidases"/>
    <property type="match status" value="1"/>
</dbReference>
<proteinExistence type="predicted"/>
<sequence length="369" mass="41321">MDQEFMQMHENWKHIVGFGPRMMGSDAAKACSRFLEAEMAKITFRAFTESYDVEVWEQDGWQLSVEGAEGLKSCLFLDSGASAGFEGTLEWLGKNRLWNMYSWDRYGVTDREGKTAAYVTVRGNGEAIPQMLFTGGDLPHYLVGLEEGERIRNAAERKAKVAGWAKTRRQPGKCRNVVGSLEGVRNGKKIVICGHYDTVYNTPGAYDNAAGAAVVLEIGRRLKKDYQLNAPIELLLTDGEEFDLAGARNRAEKESKDTVSMNLCIDGVGREKVMEVWSGPESFERRIGEILKGKKDEFETIFLCPPPPGSDQEAYYAKGIPSCMLTFNDQGILHSPKDVYSLDKLENMKVMVRTVMLLLEGLKIAEKKR</sequence>
<dbReference type="PANTHER" id="PTHR12147:SF26">
    <property type="entry name" value="PEPTIDASE M28 DOMAIN-CONTAINING PROTEIN"/>
    <property type="match status" value="1"/>
</dbReference>
<dbReference type="AlphaFoldDB" id="A0A9D2HKR4"/>
<comment type="caution">
    <text evidence="2">The sequence shown here is derived from an EMBL/GenBank/DDBJ whole genome shotgun (WGS) entry which is preliminary data.</text>
</comment>
<gene>
    <name evidence="2" type="ORF">IAA07_13545</name>
</gene>
<dbReference type="Pfam" id="PF04389">
    <property type="entry name" value="Peptidase_M28"/>
    <property type="match status" value="1"/>
</dbReference>
<accession>A0A9D2HKR4</accession>
<reference evidence="2" key="2">
    <citation type="submission" date="2021-04" db="EMBL/GenBank/DDBJ databases">
        <authorList>
            <person name="Gilroy R."/>
        </authorList>
    </citation>
    <scope>NUCLEOTIDE SEQUENCE</scope>
    <source>
        <strain evidence="2">CHK178-16964</strain>
    </source>
</reference>
<dbReference type="SUPFAM" id="SSF53187">
    <property type="entry name" value="Zn-dependent exopeptidases"/>
    <property type="match status" value="1"/>
</dbReference>
<dbReference type="PANTHER" id="PTHR12147">
    <property type="entry name" value="METALLOPEPTIDASE M28 FAMILY MEMBER"/>
    <property type="match status" value="1"/>
</dbReference>
<feature type="domain" description="Peptidase M28" evidence="1">
    <location>
        <begin position="176"/>
        <end position="353"/>
    </location>
</feature>
<dbReference type="InterPro" id="IPR007484">
    <property type="entry name" value="Peptidase_M28"/>
</dbReference>
<dbReference type="GO" id="GO:0008235">
    <property type="term" value="F:metalloexopeptidase activity"/>
    <property type="evidence" value="ECO:0007669"/>
    <property type="project" value="InterPro"/>
</dbReference>
<dbReference type="EMBL" id="DWZA01000109">
    <property type="protein sequence ID" value="HJA72575.1"/>
    <property type="molecule type" value="Genomic_DNA"/>
</dbReference>
<dbReference type="GO" id="GO:0006508">
    <property type="term" value="P:proteolysis"/>
    <property type="evidence" value="ECO:0007669"/>
    <property type="project" value="InterPro"/>
</dbReference>
<evidence type="ECO:0000313" key="2">
    <source>
        <dbReference type="EMBL" id="HJA72575.1"/>
    </source>
</evidence>
<dbReference type="Proteomes" id="UP000823900">
    <property type="component" value="Unassembled WGS sequence"/>
</dbReference>